<comment type="caution">
    <text evidence="1">The sequence shown here is derived from an EMBL/GenBank/DDBJ whole genome shotgun (WGS) entry which is preliminary data.</text>
</comment>
<sequence length="196" mass="22922">MATTAVLALRNRRKSDQQSANTFRDLRPQRAVKMKKEWRDELEQFCWDTGESFFSYAVTFYAMIYSHDRAAAVAEGSKRPEEYTRRTCCKRDTPDIKRRRREKRIRPGNVLLLQSRMRGSRGMGLVPPLLMLMTLLIRQEARLFIKLPRLCFCLFAKADTQSFSSHFPVNQFSGNVDPFVNSILQLSTYPRNTEKQ</sequence>
<reference evidence="1 2" key="1">
    <citation type="journal article" date="2017" name="Curr. Biol.">
        <title>The Evolution of Venom by Co-option of Single-Copy Genes.</title>
        <authorList>
            <person name="Martinson E.O."/>
            <person name="Mrinalini"/>
            <person name="Kelkar Y.D."/>
            <person name="Chang C.H."/>
            <person name="Werren J.H."/>
        </authorList>
    </citation>
    <scope>NUCLEOTIDE SEQUENCE [LARGE SCALE GENOMIC DNA]</scope>
    <source>
        <strain evidence="1 2">Alberta</strain>
        <tissue evidence="1">Whole body</tissue>
    </source>
</reference>
<dbReference type="Proteomes" id="UP000215335">
    <property type="component" value="Unassembled WGS sequence"/>
</dbReference>
<dbReference type="AlphaFoldDB" id="A0A232FIS0"/>
<keyword evidence="2" id="KW-1185">Reference proteome</keyword>
<proteinExistence type="predicted"/>
<dbReference type="EMBL" id="NNAY01000136">
    <property type="protein sequence ID" value="OXU30641.1"/>
    <property type="molecule type" value="Genomic_DNA"/>
</dbReference>
<accession>A0A232FIS0</accession>
<protein>
    <submittedName>
        <fullName evidence="1">Uncharacterized protein</fullName>
    </submittedName>
</protein>
<evidence type="ECO:0000313" key="2">
    <source>
        <dbReference type="Proteomes" id="UP000215335"/>
    </source>
</evidence>
<evidence type="ECO:0000313" key="1">
    <source>
        <dbReference type="EMBL" id="OXU30641.1"/>
    </source>
</evidence>
<organism evidence="1 2">
    <name type="scientific">Trichomalopsis sarcophagae</name>
    <dbReference type="NCBI Taxonomy" id="543379"/>
    <lineage>
        <taxon>Eukaryota</taxon>
        <taxon>Metazoa</taxon>
        <taxon>Ecdysozoa</taxon>
        <taxon>Arthropoda</taxon>
        <taxon>Hexapoda</taxon>
        <taxon>Insecta</taxon>
        <taxon>Pterygota</taxon>
        <taxon>Neoptera</taxon>
        <taxon>Endopterygota</taxon>
        <taxon>Hymenoptera</taxon>
        <taxon>Apocrita</taxon>
        <taxon>Proctotrupomorpha</taxon>
        <taxon>Chalcidoidea</taxon>
        <taxon>Pteromalidae</taxon>
        <taxon>Pteromalinae</taxon>
        <taxon>Trichomalopsis</taxon>
    </lineage>
</organism>
<name>A0A232FIS0_9HYME</name>
<gene>
    <name evidence="1" type="ORF">TSAR_003937</name>
</gene>